<dbReference type="Proteomes" id="UP000515123">
    <property type="component" value="Linkage group 14"/>
</dbReference>
<evidence type="ECO:0000256" key="6">
    <source>
        <dbReference type="PROSITE-ProRule" id="PRU00175"/>
    </source>
</evidence>
<dbReference type="PROSITE" id="PS50089">
    <property type="entry name" value="ZF_RING_2"/>
    <property type="match status" value="1"/>
</dbReference>
<dbReference type="RefSeq" id="XP_020102921.1">
    <property type="nucleotide sequence ID" value="XM_020247332.1"/>
</dbReference>
<dbReference type="Gene3D" id="3.40.50.410">
    <property type="entry name" value="von Willebrand factor, type A domain"/>
    <property type="match status" value="1"/>
</dbReference>
<dbReference type="GO" id="GO:0008270">
    <property type="term" value="F:zinc ion binding"/>
    <property type="evidence" value="ECO:0007669"/>
    <property type="project" value="UniProtKB-KW"/>
</dbReference>
<keyword evidence="3 6" id="KW-0863">Zinc-finger</keyword>
<name>A0A6P5G2U5_ANACO</name>
<evidence type="ECO:0000256" key="5">
    <source>
        <dbReference type="ARBA" id="ARBA00022833"/>
    </source>
</evidence>
<dbReference type="SUPFAM" id="SSF57850">
    <property type="entry name" value="RING/U-box"/>
    <property type="match status" value="1"/>
</dbReference>
<proteinExistence type="predicted"/>
<dbReference type="OrthoDB" id="687730at2759"/>
<reference evidence="8" key="1">
    <citation type="journal article" date="2015" name="Nat. Genet.">
        <title>The pineapple genome and the evolution of CAM photosynthesis.</title>
        <authorList>
            <person name="Ming R."/>
            <person name="VanBuren R."/>
            <person name="Wai C.M."/>
            <person name="Tang H."/>
            <person name="Schatz M.C."/>
            <person name="Bowers J.E."/>
            <person name="Lyons E."/>
            <person name="Wang M.L."/>
            <person name="Chen J."/>
            <person name="Biggers E."/>
            <person name="Zhang J."/>
            <person name="Huang L."/>
            <person name="Zhang L."/>
            <person name="Miao W."/>
            <person name="Zhang J."/>
            <person name="Ye Z."/>
            <person name="Miao C."/>
            <person name="Lin Z."/>
            <person name="Wang H."/>
            <person name="Zhou H."/>
            <person name="Yim W.C."/>
            <person name="Priest H.D."/>
            <person name="Zheng C."/>
            <person name="Woodhouse M."/>
            <person name="Edger P.P."/>
            <person name="Guyot R."/>
            <person name="Guo H.B."/>
            <person name="Guo H."/>
            <person name="Zheng G."/>
            <person name="Singh R."/>
            <person name="Sharma A."/>
            <person name="Min X."/>
            <person name="Zheng Y."/>
            <person name="Lee H."/>
            <person name="Gurtowski J."/>
            <person name="Sedlazeck F.J."/>
            <person name="Harkess A."/>
            <person name="McKain M.R."/>
            <person name="Liao Z."/>
            <person name="Fang J."/>
            <person name="Liu J."/>
            <person name="Zhang X."/>
            <person name="Zhang Q."/>
            <person name="Hu W."/>
            <person name="Qin Y."/>
            <person name="Wang K."/>
            <person name="Chen L.Y."/>
            <person name="Shirley N."/>
            <person name="Lin Y.R."/>
            <person name="Liu L.Y."/>
            <person name="Hernandez A.G."/>
            <person name="Wright C.L."/>
            <person name="Bulone V."/>
            <person name="Tuskan G.A."/>
            <person name="Heath K."/>
            <person name="Zee F."/>
            <person name="Moore P.H."/>
            <person name="Sunkar R."/>
            <person name="Leebens-Mack J.H."/>
            <person name="Mockler T."/>
            <person name="Bennetzen J.L."/>
            <person name="Freeling M."/>
            <person name="Sankoff D."/>
            <person name="Paterson A.H."/>
            <person name="Zhu X."/>
            <person name="Yang X."/>
            <person name="Smith J.A."/>
            <person name="Cushman J.C."/>
            <person name="Paull R.E."/>
            <person name="Yu Q."/>
        </authorList>
    </citation>
    <scope>NUCLEOTIDE SEQUENCE [LARGE SCALE GENOMIC DNA]</scope>
    <source>
        <strain evidence="8">cv. F153</strain>
    </source>
</reference>
<keyword evidence="4" id="KW-0833">Ubl conjugation pathway</keyword>
<dbReference type="InterPro" id="IPR013083">
    <property type="entry name" value="Znf_RING/FYVE/PHD"/>
</dbReference>
<dbReference type="InterPro" id="IPR024766">
    <property type="entry name" value="Znf_RING_H2"/>
</dbReference>
<dbReference type="InterPro" id="IPR001841">
    <property type="entry name" value="Znf_RING"/>
</dbReference>
<dbReference type="Gene3D" id="3.30.40.10">
    <property type="entry name" value="Zinc/RING finger domain, C3HC4 (zinc finger)"/>
    <property type="match status" value="1"/>
</dbReference>
<sequence>MGGGGTSKWKRLMAKMICFPCATFSNYSTKSVAASSACAVSKSASAENAEEGSREKQQEPTKSLCAICLEPLGGGGTIDGGGSSSSSKSTIFTAECSHSFHFLCIASNIRHGNVTCPICRAQWSQLPRDLRVLPASHHHRSDPVLRILDDSIATSRVNRRSFVRTTRYNDDEPIDPASTVEPVHPSLQFALMPALIPVPVPTSPNPLGHYACGHVMPLHHEVHFTSLSLIAPQPSTSPYGQTRAYLSIRLAPQRATDLVLVASPNGPHIRLLKQAMALVVFSMRAIDRLAVVTYSTTATRAFPLRRMSPHAKRMALQVIDRLSYFNGADPIEGLQKASRILEDRTHRNPISCILQLSDSPVRAHLDGGGLDAPIPIHRFHVGFGFGTSNGFVMYEFEEFLARLLGGVVRETQLRIGEHGGVVRLGELRGGEERRIPLDLLGDCGLINVGYSYVEGGEGDQYRSGEVVVELGEKSAGNGSDIGGFEVGDRDLGFGGARRSCVDRWDYVDPFMARRWAKHLHGYKA</sequence>
<protein>
    <submittedName>
        <fullName evidence="9">Uncharacterized protein LOC109720309</fullName>
    </submittedName>
</protein>
<comment type="pathway">
    <text evidence="1">Protein modification; protein ubiquitination.</text>
</comment>
<evidence type="ECO:0000256" key="2">
    <source>
        <dbReference type="ARBA" id="ARBA00022723"/>
    </source>
</evidence>
<dbReference type="PANTHER" id="PTHR10579">
    <property type="entry name" value="CALCIUM-ACTIVATED CHLORIDE CHANNEL REGULATOR"/>
    <property type="match status" value="1"/>
</dbReference>
<feature type="domain" description="RING-type" evidence="7">
    <location>
        <begin position="65"/>
        <end position="120"/>
    </location>
</feature>
<keyword evidence="5" id="KW-0862">Zinc</keyword>
<dbReference type="GeneID" id="109720309"/>
<evidence type="ECO:0000313" key="8">
    <source>
        <dbReference type="Proteomes" id="UP000515123"/>
    </source>
</evidence>
<dbReference type="SUPFAM" id="SSF53300">
    <property type="entry name" value="vWA-like"/>
    <property type="match status" value="1"/>
</dbReference>
<gene>
    <name evidence="9" type="primary">LOC109720309</name>
</gene>
<keyword evidence="2" id="KW-0479">Metal-binding</keyword>
<reference evidence="9" key="2">
    <citation type="submission" date="2025-08" db="UniProtKB">
        <authorList>
            <consortium name="RefSeq"/>
        </authorList>
    </citation>
    <scope>IDENTIFICATION</scope>
</reference>
<evidence type="ECO:0000313" key="9">
    <source>
        <dbReference type="RefSeq" id="XP_020102921.1"/>
    </source>
</evidence>
<accession>A0A6P5G2U5</accession>
<evidence type="ECO:0000259" key="7">
    <source>
        <dbReference type="PROSITE" id="PS50089"/>
    </source>
</evidence>
<organism evidence="8 9">
    <name type="scientific">Ananas comosus</name>
    <name type="common">Pineapple</name>
    <name type="synonym">Ananas ananas</name>
    <dbReference type="NCBI Taxonomy" id="4615"/>
    <lineage>
        <taxon>Eukaryota</taxon>
        <taxon>Viridiplantae</taxon>
        <taxon>Streptophyta</taxon>
        <taxon>Embryophyta</taxon>
        <taxon>Tracheophyta</taxon>
        <taxon>Spermatophyta</taxon>
        <taxon>Magnoliopsida</taxon>
        <taxon>Liliopsida</taxon>
        <taxon>Poales</taxon>
        <taxon>Bromeliaceae</taxon>
        <taxon>Bromelioideae</taxon>
        <taxon>Ananas</taxon>
    </lineage>
</organism>
<keyword evidence="8" id="KW-1185">Reference proteome</keyword>
<evidence type="ECO:0000256" key="4">
    <source>
        <dbReference type="ARBA" id="ARBA00022786"/>
    </source>
</evidence>
<evidence type="ECO:0000256" key="3">
    <source>
        <dbReference type="ARBA" id="ARBA00022771"/>
    </source>
</evidence>
<dbReference type="SMART" id="SM00184">
    <property type="entry name" value="RING"/>
    <property type="match status" value="1"/>
</dbReference>
<dbReference type="Pfam" id="PF12678">
    <property type="entry name" value="zf-rbx1"/>
    <property type="match status" value="1"/>
</dbReference>
<dbReference type="PANTHER" id="PTHR10579:SF47">
    <property type="entry name" value="OS09G0298500 PROTEIN"/>
    <property type="match status" value="1"/>
</dbReference>
<evidence type="ECO:0000256" key="1">
    <source>
        <dbReference type="ARBA" id="ARBA00004906"/>
    </source>
</evidence>
<dbReference type="InterPro" id="IPR036465">
    <property type="entry name" value="vWFA_dom_sf"/>
</dbReference>
<dbReference type="InterPro" id="IPR051266">
    <property type="entry name" value="CLCR"/>
</dbReference>
<dbReference type="AlphaFoldDB" id="A0A6P5G2U5"/>